<evidence type="ECO:0000313" key="4">
    <source>
        <dbReference type="Proteomes" id="UP000324927"/>
    </source>
</evidence>
<evidence type="ECO:0000259" key="2">
    <source>
        <dbReference type="Pfam" id="PF13737"/>
    </source>
</evidence>
<evidence type="ECO:0000256" key="1">
    <source>
        <dbReference type="SAM" id="MobiDB-lite"/>
    </source>
</evidence>
<reference evidence="3 4" key="1">
    <citation type="submission" date="2019-08" db="EMBL/GenBank/DDBJ databases">
        <authorList>
            <person name="Grouzdev D."/>
            <person name="Tikhonova E."/>
            <person name="Kravchenko I."/>
        </authorList>
    </citation>
    <scope>NUCLEOTIDE SEQUENCE [LARGE SCALE GENOMIC DNA]</scope>
    <source>
        <strain evidence="3 4">59b</strain>
    </source>
</reference>
<keyword evidence="4" id="KW-1185">Reference proteome</keyword>
<dbReference type="EMBL" id="VTTN01000014">
    <property type="protein sequence ID" value="KAA0592773.1"/>
    <property type="molecule type" value="Genomic_DNA"/>
</dbReference>
<evidence type="ECO:0000313" key="3">
    <source>
        <dbReference type="EMBL" id="KAA0592773.1"/>
    </source>
</evidence>
<name>A0A5A9GEA5_AZOLI</name>
<organism evidence="3 4">
    <name type="scientific">Azospirillum lipoferum</name>
    <dbReference type="NCBI Taxonomy" id="193"/>
    <lineage>
        <taxon>Bacteria</taxon>
        <taxon>Pseudomonadati</taxon>
        <taxon>Pseudomonadota</taxon>
        <taxon>Alphaproteobacteria</taxon>
        <taxon>Rhodospirillales</taxon>
        <taxon>Azospirillaceae</taxon>
        <taxon>Azospirillum</taxon>
    </lineage>
</organism>
<dbReference type="InterPro" id="IPR025668">
    <property type="entry name" value="Tnp_DDE_dom"/>
</dbReference>
<dbReference type="Pfam" id="PF13737">
    <property type="entry name" value="DDE_Tnp_1_5"/>
    <property type="match status" value="1"/>
</dbReference>
<feature type="domain" description="Transposase DDE" evidence="2">
    <location>
        <begin position="20"/>
        <end position="93"/>
    </location>
</feature>
<proteinExistence type="predicted"/>
<dbReference type="AlphaFoldDB" id="A0A5A9GEA5"/>
<protein>
    <recommendedName>
        <fullName evidence="2">Transposase DDE domain-containing protein</fullName>
    </recommendedName>
</protein>
<dbReference type="OrthoDB" id="7298998at2"/>
<dbReference type="Proteomes" id="UP000324927">
    <property type="component" value="Unassembled WGS sequence"/>
</dbReference>
<gene>
    <name evidence="3" type="ORF">FZ942_26895</name>
</gene>
<feature type="region of interest" description="Disordered" evidence="1">
    <location>
        <begin position="131"/>
        <end position="160"/>
    </location>
</feature>
<accession>A0A5A9GEA5</accession>
<comment type="caution">
    <text evidence="3">The sequence shown here is derived from an EMBL/GenBank/DDBJ whole genome shotgun (WGS) entry which is preliminary data.</text>
</comment>
<sequence>MGTRRRRSERPFSSLLGHRIESGAMLRLAFGRPWRQTERLLRSIVHILGMELPIPDDTTLARRSARLSLAAALVKPIGPMTEVIDSSGLEMVGAGEWHLEKHGGKPRRSWRKLHIAIDPDSDDLLAEELTTTEDGDACQVGPLGRPDSRPGQCDAGGRRV</sequence>